<dbReference type="Pfam" id="PF02535">
    <property type="entry name" value="Zip"/>
    <property type="match status" value="1"/>
</dbReference>
<proteinExistence type="predicted"/>
<feature type="transmembrane region" description="Helical" evidence="5">
    <location>
        <begin position="328"/>
        <end position="350"/>
    </location>
</feature>
<dbReference type="GO" id="GO:0006829">
    <property type="term" value="P:zinc ion transport"/>
    <property type="evidence" value="ECO:0007669"/>
    <property type="project" value="UniProtKB-ARBA"/>
</dbReference>
<feature type="transmembrane region" description="Helical" evidence="5">
    <location>
        <begin position="233"/>
        <end position="257"/>
    </location>
</feature>
<protein>
    <recommendedName>
        <fullName evidence="8">Zinc transporter ZIP3</fullName>
    </recommendedName>
</protein>
<evidence type="ECO:0000313" key="6">
    <source>
        <dbReference type="EMBL" id="KAL3288761.1"/>
    </source>
</evidence>
<comment type="caution">
    <text evidence="6">The sequence shown here is derived from an EMBL/GenBank/DDBJ whole genome shotgun (WGS) entry which is preliminary data.</text>
</comment>
<dbReference type="PANTHER" id="PTHR11040:SF203">
    <property type="entry name" value="FI18611P1-RELATED"/>
    <property type="match status" value="1"/>
</dbReference>
<evidence type="ECO:0000256" key="5">
    <source>
        <dbReference type="SAM" id="Phobius"/>
    </source>
</evidence>
<keyword evidence="7" id="KW-1185">Reference proteome</keyword>
<dbReference type="AlphaFoldDB" id="A0ABD2PD93"/>
<feature type="transmembrane region" description="Helical" evidence="5">
    <location>
        <begin position="54"/>
        <end position="78"/>
    </location>
</feature>
<keyword evidence="4 5" id="KW-0472">Membrane</keyword>
<dbReference type="InterPro" id="IPR003689">
    <property type="entry name" value="ZIP"/>
</dbReference>
<keyword evidence="3 5" id="KW-1133">Transmembrane helix</keyword>
<evidence type="ECO:0000256" key="3">
    <source>
        <dbReference type="ARBA" id="ARBA00022989"/>
    </source>
</evidence>
<comment type="subcellular location">
    <subcellularLocation>
        <location evidence="1">Membrane</location>
        <topology evidence="1">Multi-pass membrane protein</topology>
    </subcellularLocation>
</comment>
<feature type="transmembrane region" description="Helical" evidence="5">
    <location>
        <begin position="98"/>
        <end position="115"/>
    </location>
</feature>
<keyword evidence="2 5" id="KW-0812">Transmembrane</keyword>
<evidence type="ECO:0000256" key="1">
    <source>
        <dbReference type="ARBA" id="ARBA00004141"/>
    </source>
</evidence>
<dbReference type="PANTHER" id="PTHR11040">
    <property type="entry name" value="ZINC/IRON TRANSPORTER"/>
    <property type="match status" value="1"/>
</dbReference>
<dbReference type="Proteomes" id="UP001516400">
    <property type="component" value="Unassembled WGS sequence"/>
</dbReference>
<feature type="transmembrane region" description="Helical" evidence="5">
    <location>
        <begin position="263"/>
        <end position="287"/>
    </location>
</feature>
<gene>
    <name evidence="6" type="ORF">HHI36_003196</name>
</gene>
<feature type="transmembrane region" description="Helical" evidence="5">
    <location>
        <begin position="294"/>
        <end position="316"/>
    </location>
</feature>
<feature type="transmembrane region" description="Helical" evidence="5">
    <location>
        <begin position="362"/>
        <end position="378"/>
    </location>
</feature>
<evidence type="ECO:0000256" key="2">
    <source>
        <dbReference type="ARBA" id="ARBA00022692"/>
    </source>
</evidence>
<evidence type="ECO:0000313" key="7">
    <source>
        <dbReference type="Proteomes" id="UP001516400"/>
    </source>
</evidence>
<organism evidence="6 7">
    <name type="scientific">Cryptolaemus montrouzieri</name>
    <dbReference type="NCBI Taxonomy" id="559131"/>
    <lineage>
        <taxon>Eukaryota</taxon>
        <taxon>Metazoa</taxon>
        <taxon>Ecdysozoa</taxon>
        <taxon>Arthropoda</taxon>
        <taxon>Hexapoda</taxon>
        <taxon>Insecta</taxon>
        <taxon>Pterygota</taxon>
        <taxon>Neoptera</taxon>
        <taxon>Endopterygota</taxon>
        <taxon>Coleoptera</taxon>
        <taxon>Polyphaga</taxon>
        <taxon>Cucujiformia</taxon>
        <taxon>Coccinelloidea</taxon>
        <taxon>Coccinellidae</taxon>
        <taxon>Scymninae</taxon>
        <taxon>Scymnini</taxon>
        <taxon>Cryptolaemus</taxon>
    </lineage>
</organism>
<sequence length="385" mass="43334">MSSLIATKIVVAVLFGLIRFFSGILPIKLYNSLKKWEGGEDGVNFINEKRHGQVVCLMACCQSFGGGVLFATCFLHMMPEVYYSTEELKTYGHLSTNYPMSQLTISFGFFLIYFLEETSHWFISRVPAVPHLKKVTVNSRKITPLKNGTSRSAFTTPTKEITDNNQQFIIPYTGPPTNRSEVKDNSDEDIQIHSATSQRNGENKIITDLNDVAETKELEKVLDNMSHRTQQQVFRCILVELALSLHAIFEGLAIGLQTSIGNIWYLFTAVSIHSATILFCIGVELVLTKTKRSVMVFHFFILAIASPIGVLIGLLITLRANMETEMKSVAIVLLEGLSAGTILYITFFEVLNREKERRVYRLRRALFILGGFMLMALLKCGETYL</sequence>
<dbReference type="EMBL" id="JABFTP020000185">
    <property type="protein sequence ID" value="KAL3288761.1"/>
    <property type="molecule type" value="Genomic_DNA"/>
</dbReference>
<accession>A0ABD2PD93</accession>
<feature type="transmembrane region" description="Helical" evidence="5">
    <location>
        <begin position="6"/>
        <end position="27"/>
    </location>
</feature>
<reference evidence="6 7" key="1">
    <citation type="journal article" date="2021" name="BMC Biol.">
        <title>Horizontally acquired antibacterial genes associated with adaptive radiation of ladybird beetles.</title>
        <authorList>
            <person name="Li H.S."/>
            <person name="Tang X.F."/>
            <person name="Huang Y.H."/>
            <person name="Xu Z.Y."/>
            <person name="Chen M.L."/>
            <person name="Du X.Y."/>
            <person name="Qiu B.Y."/>
            <person name="Chen P.T."/>
            <person name="Zhang W."/>
            <person name="Slipinski A."/>
            <person name="Escalona H.E."/>
            <person name="Waterhouse R.M."/>
            <person name="Zwick A."/>
            <person name="Pang H."/>
        </authorList>
    </citation>
    <scope>NUCLEOTIDE SEQUENCE [LARGE SCALE GENOMIC DNA]</scope>
    <source>
        <strain evidence="6">SYSU2018</strain>
    </source>
</reference>
<dbReference type="GO" id="GO:0016020">
    <property type="term" value="C:membrane"/>
    <property type="evidence" value="ECO:0007669"/>
    <property type="project" value="UniProtKB-SubCell"/>
</dbReference>
<evidence type="ECO:0000256" key="4">
    <source>
        <dbReference type="ARBA" id="ARBA00023136"/>
    </source>
</evidence>
<evidence type="ECO:0008006" key="8">
    <source>
        <dbReference type="Google" id="ProtNLM"/>
    </source>
</evidence>
<name>A0ABD2PD93_9CUCU</name>